<dbReference type="OrthoDB" id="1318435at2"/>
<dbReference type="Proteomes" id="UP000192360">
    <property type="component" value="Unassembled WGS sequence"/>
</dbReference>
<dbReference type="STRING" id="504486.SAMN05660703_0479"/>
<reference evidence="1 2" key="1">
    <citation type="submission" date="2017-04" db="EMBL/GenBank/DDBJ databases">
        <authorList>
            <person name="Afonso C.L."/>
            <person name="Miller P.J."/>
            <person name="Scott M.A."/>
            <person name="Spackman E."/>
            <person name="Goraichik I."/>
            <person name="Dimitrov K.M."/>
            <person name="Suarez D.L."/>
            <person name="Swayne D.E."/>
        </authorList>
    </citation>
    <scope>NUCLEOTIDE SEQUENCE [LARGE SCALE GENOMIC DNA]</scope>
    <source>
        <strain evidence="1 2">DSM 21164</strain>
    </source>
</reference>
<sequence length="315" mass="35389">MYESAEQLSNEGGDYVVYLDNVTRKFKSSAKFAKSTSKLEVLSAKVQSLNNGKKPMVFFPKAETLEDNLKTKKGFSVAKELLEPIAVLKGAYYDDYSAPGYTLNSSGNLVYNRNITEEFAWENDVYVIGEEELIDCSECIQAVDPVPNPIPINSDLRIDGRTENGGKIQILDLNDVEHWFSGKLELRMIVTGVKSGATVLRDIPFQKTKRKHFKDKKWFDYGTFLFNWNLSVLGDYNIEKWIERDGGPKGTFSITMPSTAYKPATSTTPEINAFPGATLTLNIQKDDDDLGSSLIQFTDNISQEYPLGRANILRQ</sequence>
<proteinExistence type="predicted"/>
<dbReference type="EMBL" id="FWXO01000001">
    <property type="protein sequence ID" value="SMC35475.1"/>
    <property type="molecule type" value="Genomic_DNA"/>
</dbReference>
<dbReference type="RefSeq" id="WP_143312447.1">
    <property type="nucleotide sequence ID" value="NZ_FWXO01000001.1"/>
</dbReference>
<keyword evidence="2" id="KW-1185">Reference proteome</keyword>
<evidence type="ECO:0000313" key="2">
    <source>
        <dbReference type="Proteomes" id="UP000192360"/>
    </source>
</evidence>
<name>A0A1W1YH24_9FLAO</name>
<accession>A0A1W1YH24</accession>
<gene>
    <name evidence="1" type="ORF">SAMN05660703_0479</name>
</gene>
<evidence type="ECO:0000313" key="1">
    <source>
        <dbReference type="EMBL" id="SMC35475.1"/>
    </source>
</evidence>
<protein>
    <submittedName>
        <fullName evidence="1">Uncharacterized protein</fullName>
    </submittedName>
</protein>
<organism evidence="1 2">
    <name type="scientific">Cellulophaga tyrosinoxydans</name>
    <dbReference type="NCBI Taxonomy" id="504486"/>
    <lineage>
        <taxon>Bacteria</taxon>
        <taxon>Pseudomonadati</taxon>
        <taxon>Bacteroidota</taxon>
        <taxon>Flavobacteriia</taxon>
        <taxon>Flavobacteriales</taxon>
        <taxon>Flavobacteriaceae</taxon>
        <taxon>Cellulophaga</taxon>
    </lineage>
</organism>
<dbReference type="AlphaFoldDB" id="A0A1W1YH24"/>